<dbReference type="AlphaFoldDB" id="D5EH21"/>
<evidence type="ECO:0000313" key="3">
    <source>
        <dbReference type="Proteomes" id="UP000002366"/>
    </source>
</evidence>
<dbReference type="Gene3D" id="3.30.1380.10">
    <property type="match status" value="1"/>
</dbReference>
<dbReference type="eggNOG" id="COG3108">
    <property type="taxonomic scope" value="Bacteria"/>
</dbReference>
<evidence type="ECO:0000259" key="1">
    <source>
        <dbReference type="Pfam" id="PF08291"/>
    </source>
</evidence>
<keyword evidence="3" id="KW-1185">Reference proteome</keyword>
<protein>
    <submittedName>
        <fullName evidence="2">Peptidase M15A</fullName>
    </submittedName>
</protein>
<reference evidence="2 3" key="1">
    <citation type="journal article" date="2010" name="Stand. Genomic Sci.">
        <title>Complete genome sequence of Aminobacterium colombiense type strain (ALA-1).</title>
        <authorList>
            <person name="Chertkov O."/>
            <person name="Sikorski J."/>
            <person name="Brambilla E."/>
            <person name="Lapidus A."/>
            <person name="Copeland A."/>
            <person name="Glavina Del Rio T."/>
            <person name="Nolan M."/>
            <person name="Lucas S."/>
            <person name="Tice H."/>
            <person name="Cheng J.F."/>
            <person name="Han C."/>
            <person name="Detter J.C."/>
            <person name="Bruce D."/>
            <person name="Tapia R."/>
            <person name="Goodwin L."/>
            <person name="Pitluck S."/>
            <person name="Liolios K."/>
            <person name="Ivanova N."/>
            <person name="Mavromatis K."/>
            <person name="Ovchinnikova G."/>
            <person name="Pati A."/>
            <person name="Chen A."/>
            <person name="Palaniappan K."/>
            <person name="Land M."/>
            <person name="Hauser L."/>
            <person name="Chang Y.J."/>
            <person name="Jeffries C.D."/>
            <person name="Spring S."/>
            <person name="Rohde M."/>
            <person name="Goker M."/>
            <person name="Bristow J."/>
            <person name="Eisen J.A."/>
            <person name="Markowitz V."/>
            <person name="Hugenholtz P."/>
            <person name="Kyrpides N.C."/>
            <person name="Klenk H.P."/>
        </authorList>
    </citation>
    <scope>NUCLEOTIDE SEQUENCE [LARGE SCALE GENOMIC DNA]</scope>
    <source>
        <strain evidence="3">DSM 12261 / ALA-1</strain>
    </source>
</reference>
<dbReference type="SUPFAM" id="SSF55166">
    <property type="entry name" value="Hedgehog/DD-peptidase"/>
    <property type="match status" value="1"/>
</dbReference>
<dbReference type="RefSeq" id="WP_013049115.1">
    <property type="nucleotide sequence ID" value="NC_014011.1"/>
</dbReference>
<proteinExistence type="predicted"/>
<dbReference type="STRING" id="572547.Amico_1739"/>
<dbReference type="Pfam" id="PF08291">
    <property type="entry name" value="Peptidase_M15_3"/>
    <property type="match status" value="1"/>
</dbReference>
<gene>
    <name evidence="2" type="ordered locus">Amico_1739</name>
</gene>
<dbReference type="Proteomes" id="UP000002366">
    <property type="component" value="Chromosome"/>
</dbReference>
<name>D5EH21_AMICL</name>
<dbReference type="InterPro" id="IPR009045">
    <property type="entry name" value="Zn_M74/Hedgehog-like"/>
</dbReference>
<organism evidence="2 3">
    <name type="scientific">Aminobacterium colombiense (strain DSM 12261 / ALA-1)</name>
    <dbReference type="NCBI Taxonomy" id="572547"/>
    <lineage>
        <taxon>Bacteria</taxon>
        <taxon>Thermotogati</taxon>
        <taxon>Synergistota</taxon>
        <taxon>Synergistia</taxon>
        <taxon>Synergistales</taxon>
        <taxon>Aminobacteriaceae</taxon>
        <taxon>Aminobacterium</taxon>
    </lineage>
</organism>
<dbReference type="OrthoDB" id="5242612at2"/>
<accession>D5EH21</accession>
<dbReference type="InterPro" id="IPR013230">
    <property type="entry name" value="Peptidase_M15A_C"/>
</dbReference>
<dbReference type="HOGENOM" id="CLU_124897_1_0_0"/>
<feature type="domain" description="Peptidase M15A C-terminal" evidence="1">
    <location>
        <begin position="14"/>
        <end position="112"/>
    </location>
</feature>
<dbReference type="EMBL" id="CP001997">
    <property type="protein sequence ID" value="ADE57853.1"/>
    <property type="molecule type" value="Genomic_DNA"/>
</dbReference>
<dbReference type="KEGG" id="aco:Amico_1739"/>
<evidence type="ECO:0000313" key="2">
    <source>
        <dbReference type="EMBL" id="ADE57853.1"/>
    </source>
</evidence>
<sequence length="122" mass="14094">MKPIINSLQLTPHFNLREFQCSCCQQVKLWPPLVECLEKLRSLWKEPIVLTSGYRCPNHNKRVGGVANSLHVEGRAADVVVMHRYQPLFCELAERAGFTSILPYGKRNFIHLAIKNSRRHNE</sequence>